<name>A0ACC2WFQ7_9TREE</name>
<protein>
    <submittedName>
        <fullName evidence="1">Uncharacterized protein</fullName>
    </submittedName>
</protein>
<sequence>MTEALTHQELIMSSPLAALSGLKKNEHALDSCEFRLYSAGDDKSLQNRIKASPTKEGVKEQRRALLAAKTEASLKEAFRQVQVRRERQNKQRGSNK</sequence>
<evidence type="ECO:0000313" key="1">
    <source>
        <dbReference type="EMBL" id="KAJ9110238.1"/>
    </source>
</evidence>
<keyword evidence="2" id="KW-1185">Reference proteome</keyword>
<dbReference type="Proteomes" id="UP001241377">
    <property type="component" value="Unassembled WGS sequence"/>
</dbReference>
<evidence type="ECO:0000313" key="2">
    <source>
        <dbReference type="Proteomes" id="UP001241377"/>
    </source>
</evidence>
<accession>A0ACC2WFQ7</accession>
<proteinExistence type="predicted"/>
<dbReference type="EMBL" id="JASBWR010000013">
    <property type="protein sequence ID" value="KAJ9110238.1"/>
    <property type="molecule type" value="Genomic_DNA"/>
</dbReference>
<organism evidence="1 2">
    <name type="scientific">Naganishia cerealis</name>
    <dbReference type="NCBI Taxonomy" id="610337"/>
    <lineage>
        <taxon>Eukaryota</taxon>
        <taxon>Fungi</taxon>
        <taxon>Dikarya</taxon>
        <taxon>Basidiomycota</taxon>
        <taxon>Agaricomycotina</taxon>
        <taxon>Tremellomycetes</taxon>
        <taxon>Filobasidiales</taxon>
        <taxon>Filobasidiaceae</taxon>
        <taxon>Naganishia</taxon>
    </lineage>
</organism>
<comment type="caution">
    <text evidence="1">The sequence shown here is derived from an EMBL/GenBank/DDBJ whole genome shotgun (WGS) entry which is preliminary data.</text>
</comment>
<gene>
    <name evidence="1" type="ORF">QFC19_001641</name>
</gene>
<reference evidence="1" key="1">
    <citation type="submission" date="2023-04" db="EMBL/GenBank/DDBJ databases">
        <title>Draft Genome sequencing of Naganishia species isolated from polar environments using Oxford Nanopore Technology.</title>
        <authorList>
            <person name="Leo P."/>
            <person name="Venkateswaran K."/>
        </authorList>
    </citation>
    <scope>NUCLEOTIDE SEQUENCE</scope>
    <source>
        <strain evidence="1">MNA-CCFEE 5261</strain>
    </source>
</reference>